<dbReference type="Gene3D" id="1.10.10.10">
    <property type="entry name" value="Winged helix-like DNA-binding domain superfamily/Winged helix DNA-binding domain"/>
    <property type="match status" value="1"/>
</dbReference>
<organism evidence="2 3">
    <name type="scientific">Streptomyces globosus</name>
    <dbReference type="NCBI Taxonomy" id="68209"/>
    <lineage>
        <taxon>Bacteria</taxon>
        <taxon>Bacillati</taxon>
        <taxon>Actinomycetota</taxon>
        <taxon>Actinomycetes</taxon>
        <taxon>Kitasatosporales</taxon>
        <taxon>Streptomycetaceae</taxon>
        <taxon>Streptomyces</taxon>
    </lineage>
</organism>
<dbReference type="PANTHER" id="PTHR37318:SF1">
    <property type="entry name" value="BSL7504 PROTEIN"/>
    <property type="match status" value="1"/>
</dbReference>
<reference evidence="2 3" key="1">
    <citation type="submission" date="2018-01" db="EMBL/GenBank/DDBJ databases">
        <title>Draft genome Sequence of streptomyces globosus LZH-48.</title>
        <authorList>
            <person name="Ran K."/>
            <person name="Li Z."/>
            <person name="Wei S."/>
            <person name="Dong R."/>
        </authorList>
    </citation>
    <scope>NUCLEOTIDE SEQUENCE [LARGE SCALE GENOMIC DNA]</scope>
    <source>
        <strain evidence="2 3">LZH-48</strain>
        <plasmid evidence="2 3">unnamed2</plasmid>
    </source>
</reference>
<keyword evidence="3" id="KW-1185">Reference proteome</keyword>
<accession>A0A344UB40</accession>
<feature type="domain" description="Winged helix DNA-binding" evidence="1">
    <location>
        <begin position="24"/>
        <end position="102"/>
    </location>
</feature>
<dbReference type="PANTHER" id="PTHR37318">
    <property type="entry name" value="BSL7504 PROTEIN"/>
    <property type="match status" value="1"/>
</dbReference>
<evidence type="ECO:0000259" key="1">
    <source>
        <dbReference type="Pfam" id="PF13601"/>
    </source>
</evidence>
<keyword evidence="2" id="KW-0614">Plasmid</keyword>
<evidence type="ECO:0000313" key="2">
    <source>
        <dbReference type="EMBL" id="AXE28111.1"/>
    </source>
</evidence>
<evidence type="ECO:0000313" key="3">
    <source>
        <dbReference type="Proteomes" id="UP000252004"/>
    </source>
</evidence>
<name>A0A344UB40_9ACTN</name>
<dbReference type="InterPro" id="IPR036390">
    <property type="entry name" value="WH_DNA-bd_sf"/>
</dbReference>
<dbReference type="InterPro" id="IPR027395">
    <property type="entry name" value="WH_DNA-bd_dom"/>
</dbReference>
<dbReference type="OrthoDB" id="4952043at2"/>
<dbReference type="EMBL" id="CP030864">
    <property type="protein sequence ID" value="AXE28111.1"/>
    <property type="molecule type" value="Genomic_DNA"/>
</dbReference>
<geneLocation type="plasmid" evidence="2 3">
    <name>unnamed2</name>
</geneLocation>
<protein>
    <submittedName>
        <fullName evidence="2">Transcriptional regulator</fullName>
    </submittedName>
</protein>
<dbReference type="RefSeq" id="WP_114059272.1">
    <property type="nucleotide sequence ID" value="NZ_CP030864.1"/>
</dbReference>
<dbReference type="AlphaFoldDB" id="A0A344UB40"/>
<dbReference type="InterPro" id="IPR036388">
    <property type="entry name" value="WH-like_DNA-bd_sf"/>
</dbReference>
<gene>
    <name evidence="2" type="ORF">C0216_31965</name>
</gene>
<sequence length="107" mass="11665">MTNRPAPPTGHPRHALEPLLTSAVRLSVVAALAGIDKAEFAYVRDLVEITDSALSKQATRLEEAGWLGIEKGRAGRRPRTWLYLTDTGRAAYTRHVTALRAIAGPLH</sequence>
<dbReference type="KEGG" id="sgz:C0216_31965"/>
<dbReference type="Pfam" id="PF13601">
    <property type="entry name" value="HTH_34"/>
    <property type="match status" value="1"/>
</dbReference>
<dbReference type="SUPFAM" id="SSF46785">
    <property type="entry name" value="Winged helix' DNA-binding domain"/>
    <property type="match status" value="1"/>
</dbReference>
<proteinExistence type="predicted"/>
<dbReference type="Proteomes" id="UP000252004">
    <property type="component" value="Plasmid unnamed2"/>
</dbReference>